<keyword evidence="3" id="KW-0472">Membrane</keyword>
<reference evidence="5" key="2">
    <citation type="journal article" date="2021" name="PeerJ">
        <title>Extensive microbial diversity within the chicken gut microbiome revealed by metagenomics and culture.</title>
        <authorList>
            <person name="Gilroy R."/>
            <person name="Ravi A."/>
            <person name="Getino M."/>
            <person name="Pursley I."/>
            <person name="Horton D.L."/>
            <person name="Alikhan N.F."/>
            <person name="Baker D."/>
            <person name="Gharbi K."/>
            <person name="Hall N."/>
            <person name="Watson M."/>
            <person name="Adriaenssens E.M."/>
            <person name="Foster-Nyarko E."/>
            <person name="Jarju S."/>
            <person name="Secka A."/>
            <person name="Antonio M."/>
            <person name="Oren A."/>
            <person name="Chaudhuri R.R."/>
            <person name="La Ragione R."/>
            <person name="Hildebrand F."/>
            <person name="Pallen M.J."/>
        </authorList>
    </citation>
    <scope>NUCLEOTIDE SEQUENCE</scope>
    <source>
        <strain evidence="5">ChiHecec3B27-6122</strain>
    </source>
</reference>
<dbReference type="SUPFAM" id="SSF109998">
    <property type="entry name" value="Triger factor/SurA peptide-binding domain-like"/>
    <property type="match status" value="1"/>
</dbReference>
<feature type="region of interest" description="Disordered" evidence="2">
    <location>
        <begin position="1"/>
        <end position="21"/>
    </location>
</feature>
<reference evidence="5" key="1">
    <citation type="submission" date="2020-10" db="EMBL/GenBank/DDBJ databases">
        <authorList>
            <person name="Gilroy R."/>
        </authorList>
    </citation>
    <scope>NUCLEOTIDE SEQUENCE</scope>
    <source>
        <strain evidence="5">ChiHecec3B27-6122</strain>
    </source>
</reference>
<evidence type="ECO:0000313" key="5">
    <source>
        <dbReference type="EMBL" id="HIS97044.1"/>
    </source>
</evidence>
<dbReference type="Proteomes" id="UP000886876">
    <property type="component" value="Unassembled WGS sequence"/>
</dbReference>
<dbReference type="InterPro" id="IPR000297">
    <property type="entry name" value="PPIase_PpiC"/>
</dbReference>
<dbReference type="Pfam" id="PF13616">
    <property type="entry name" value="Rotamase_3"/>
    <property type="match status" value="1"/>
</dbReference>
<feature type="transmembrane region" description="Helical" evidence="3">
    <location>
        <begin position="39"/>
        <end position="62"/>
    </location>
</feature>
<evidence type="ECO:0000256" key="1">
    <source>
        <dbReference type="PROSITE-ProRule" id="PRU00278"/>
    </source>
</evidence>
<dbReference type="Gene3D" id="3.10.50.40">
    <property type="match status" value="1"/>
</dbReference>
<gene>
    <name evidence="5" type="ORF">IAD42_03610</name>
</gene>
<keyword evidence="3" id="KW-0812">Transmembrane</keyword>
<feature type="domain" description="PpiC" evidence="4">
    <location>
        <begin position="386"/>
        <end position="501"/>
    </location>
</feature>
<evidence type="ECO:0000256" key="3">
    <source>
        <dbReference type="SAM" id="Phobius"/>
    </source>
</evidence>
<protein>
    <submittedName>
        <fullName evidence="5">Peptidylprolyl isomerase</fullName>
    </submittedName>
</protein>
<dbReference type="InterPro" id="IPR027304">
    <property type="entry name" value="Trigger_fact/SurA_dom_sf"/>
</dbReference>
<dbReference type="PANTHER" id="PTHR47245">
    <property type="entry name" value="PEPTIDYLPROLYL ISOMERASE"/>
    <property type="match status" value="1"/>
</dbReference>
<dbReference type="GO" id="GO:0003755">
    <property type="term" value="F:peptidyl-prolyl cis-trans isomerase activity"/>
    <property type="evidence" value="ECO:0007669"/>
    <property type="project" value="UniProtKB-KW"/>
</dbReference>
<sequence length="552" mass="61452">MSASQDKKRRQTERMEGTDKRTLAEREAAIKAKKERTRWGIVGAIIVVFAVVVILLNTNLFYSGTTAVTIGDHEYTNADFQYYYTSAYSSFANNYGDYLSLFFDSSQDLDDQAFNSTYITMMGGTVPEGVDENSSWKDYFKAVALQNMVEVTALYDEAVKAGYELDEEQQTELDEAVASFDSAATMYGLSDAEAFVSFYYGKGNSVESVSELMRMGYIASGYAQEKFDSFEYTQEELDAYYDEHADELDAFTFSYYLVSAEKVETTETVTDEETGEETEETTEAVTDETMAEAKETAERILEAAENGLEQQAMSFAEAVTEVMGEDASATEYENTLGVYSVSYVADPVSEWVVDAARAEGDMTVIESEGSGYYVVYYGGRSDNSDYNAVSFRHILINADDENDDGEYSAEELGLAEDAINEIYDEWKNGDATEESFAELANANSEDSGSNTNGGLYEHVGKNSMVDVVNDFIFDPDTKPGDTTVVLNEGSYTGWHLIYFVGTDEMSYHNCLADYGIGSVEGLRQPDYNTWRDELVATYTANVNSFVNWFAKV</sequence>
<dbReference type="AlphaFoldDB" id="A0A9D1K872"/>
<dbReference type="InterPro" id="IPR050245">
    <property type="entry name" value="PrsA_foldase"/>
</dbReference>
<organism evidence="5 6">
    <name type="scientific">Candidatus Scatomorpha pullistercoris</name>
    <dbReference type="NCBI Taxonomy" id="2840929"/>
    <lineage>
        <taxon>Bacteria</taxon>
        <taxon>Bacillati</taxon>
        <taxon>Bacillota</taxon>
        <taxon>Clostridia</taxon>
        <taxon>Eubacteriales</taxon>
        <taxon>Candidatus Scatomorpha</taxon>
    </lineage>
</organism>
<evidence type="ECO:0000313" key="6">
    <source>
        <dbReference type="Proteomes" id="UP000886876"/>
    </source>
</evidence>
<dbReference type="SUPFAM" id="SSF54534">
    <property type="entry name" value="FKBP-like"/>
    <property type="match status" value="1"/>
</dbReference>
<comment type="caution">
    <text evidence="5">The sequence shown here is derived from an EMBL/GenBank/DDBJ whole genome shotgun (WGS) entry which is preliminary data.</text>
</comment>
<accession>A0A9D1K872</accession>
<evidence type="ECO:0000259" key="4">
    <source>
        <dbReference type="PROSITE" id="PS50198"/>
    </source>
</evidence>
<evidence type="ECO:0000256" key="2">
    <source>
        <dbReference type="SAM" id="MobiDB-lite"/>
    </source>
</evidence>
<dbReference type="PROSITE" id="PS50198">
    <property type="entry name" value="PPIC_PPIASE_2"/>
    <property type="match status" value="1"/>
</dbReference>
<name>A0A9D1K872_9FIRM</name>
<proteinExistence type="predicted"/>
<keyword evidence="3" id="KW-1133">Transmembrane helix</keyword>
<feature type="compositionally biased region" description="Basic and acidic residues" evidence="2">
    <location>
        <begin position="12"/>
        <end position="21"/>
    </location>
</feature>
<dbReference type="PANTHER" id="PTHR47245:SF2">
    <property type="entry name" value="PEPTIDYL-PROLYL CIS-TRANS ISOMERASE HP_0175-RELATED"/>
    <property type="match status" value="1"/>
</dbReference>
<keyword evidence="1 5" id="KW-0413">Isomerase</keyword>
<keyword evidence="1" id="KW-0697">Rotamase</keyword>
<dbReference type="InterPro" id="IPR046357">
    <property type="entry name" value="PPIase_dom_sf"/>
</dbReference>
<dbReference type="EMBL" id="DVJS01000084">
    <property type="protein sequence ID" value="HIS97044.1"/>
    <property type="molecule type" value="Genomic_DNA"/>
</dbReference>